<protein>
    <submittedName>
        <fullName evidence="1">Uncharacterized protein</fullName>
    </submittedName>
</protein>
<evidence type="ECO:0000313" key="2">
    <source>
        <dbReference type="Proteomes" id="UP001186974"/>
    </source>
</evidence>
<proteinExistence type="predicted"/>
<dbReference type="Proteomes" id="UP001186974">
    <property type="component" value="Unassembled WGS sequence"/>
</dbReference>
<feature type="non-terminal residue" evidence="1">
    <location>
        <position position="1"/>
    </location>
</feature>
<organism evidence="1 2">
    <name type="scientific">Coniosporium uncinatum</name>
    <dbReference type="NCBI Taxonomy" id="93489"/>
    <lineage>
        <taxon>Eukaryota</taxon>
        <taxon>Fungi</taxon>
        <taxon>Dikarya</taxon>
        <taxon>Ascomycota</taxon>
        <taxon>Pezizomycotina</taxon>
        <taxon>Dothideomycetes</taxon>
        <taxon>Dothideomycetes incertae sedis</taxon>
        <taxon>Coniosporium</taxon>
    </lineage>
</organism>
<gene>
    <name evidence="1" type="ORF">LTS18_013183</name>
</gene>
<dbReference type="EMBL" id="JAWDJW010010372">
    <property type="protein sequence ID" value="KAK3047268.1"/>
    <property type="molecule type" value="Genomic_DNA"/>
</dbReference>
<comment type="caution">
    <text evidence="1">The sequence shown here is derived from an EMBL/GenBank/DDBJ whole genome shotgun (WGS) entry which is preliminary data.</text>
</comment>
<sequence>SRIARSSGDQSKEAGTLVHKEKDNEPAGIPEELKPKSHEPDVAAGYFAVCREYVPGGVNGKPPERTTPAGDVVATESPSVYQSMYRSIFDRNKIQSPQLEGAKTQGRILRKARNVFYVVLRFAIPLQPRVV</sequence>
<evidence type="ECO:0000313" key="1">
    <source>
        <dbReference type="EMBL" id="KAK3047268.1"/>
    </source>
</evidence>
<accession>A0ACC3CX64</accession>
<name>A0ACC3CX64_9PEZI</name>
<reference evidence="1" key="1">
    <citation type="submission" date="2024-09" db="EMBL/GenBank/DDBJ databases">
        <title>Black Yeasts Isolated from many extreme environments.</title>
        <authorList>
            <person name="Coleine C."/>
            <person name="Stajich J.E."/>
            <person name="Selbmann L."/>
        </authorList>
    </citation>
    <scope>NUCLEOTIDE SEQUENCE</scope>
    <source>
        <strain evidence="1">CCFEE 5737</strain>
    </source>
</reference>
<keyword evidence="2" id="KW-1185">Reference proteome</keyword>